<dbReference type="AlphaFoldDB" id="A0A645FIL4"/>
<dbReference type="InterPro" id="IPR012337">
    <property type="entry name" value="RNaseH-like_sf"/>
</dbReference>
<dbReference type="GO" id="GO:0003676">
    <property type="term" value="F:nucleic acid binding"/>
    <property type="evidence" value="ECO:0007669"/>
    <property type="project" value="InterPro"/>
</dbReference>
<evidence type="ECO:0000259" key="1">
    <source>
        <dbReference type="PROSITE" id="PS51975"/>
    </source>
</evidence>
<accession>A0A645FIL4</accession>
<proteinExistence type="predicted"/>
<organism evidence="2">
    <name type="scientific">bioreactor metagenome</name>
    <dbReference type="NCBI Taxonomy" id="1076179"/>
    <lineage>
        <taxon>unclassified sequences</taxon>
        <taxon>metagenomes</taxon>
        <taxon>ecological metagenomes</taxon>
    </lineage>
</organism>
<dbReference type="Gene3D" id="3.30.420.10">
    <property type="entry name" value="Ribonuclease H-like superfamily/Ribonuclease H"/>
    <property type="match status" value="1"/>
</dbReference>
<feature type="domain" description="RNase H type-2" evidence="1">
    <location>
        <begin position="1"/>
        <end position="55"/>
    </location>
</feature>
<comment type="caution">
    <text evidence="2">The sequence shown here is derived from an EMBL/GenBank/DDBJ whole genome shotgun (WGS) entry which is preliminary data.</text>
</comment>
<sequence length="57" mass="6719">MMEELDSKYPNYGIKKHKGYGTKAHIEALNKYGPIPHVHRKTFHPVSDFFIEKTKLF</sequence>
<keyword evidence="2" id="KW-0378">Hydrolase</keyword>
<dbReference type="GO" id="GO:0004523">
    <property type="term" value="F:RNA-DNA hybrid ribonuclease activity"/>
    <property type="evidence" value="ECO:0007669"/>
    <property type="project" value="UniProtKB-EC"/>
</dbReference>
<dbReference type="PROSITE" id="PS51975">
    <property type="entry name" value="RNASE_H_2"/>
    <property type="match status" value="1"/>
</dbReference>
<dbReference type="InterPro" id="IPR024567">
    <property type="entry name" value="RNase_HII/HIII_dom"/>
</dbReference>
<dbReference type="InterPro" id="IPR036397">
    <property type="entry name" value="RNaseH_sf"/>
</dbReference>
<dbReference type="EC" id="3.1.26.4" evidence="2"/>
<gene>
    <name evidence="2" type="primary">rnhB_41</name>
    <name evidence="2" type="ORF">SDC9_161577</name>
</gene>
<name>A0A645FIL4_9ZZZZ</name>
<protein>
    <submittedName>
        <fullName evidence="2">Ribonuclease HII</fullName>
        <ecNumber evidence="2">3.1.26.4</ecNumber>
    </submittedName>
</protein>
<evidence type="ECO:0000313" key="2">
    <source>
        <dbReference type="EMBL" id="MPN14251.1"/>
    </source>
</evidence>
<dbReference type="SUPFAM" id="SSF53098">
    <property type="entry name" value="Ribonuclease H-like"/>
    <property type="match status" value="1"/>
</dbReference>
<dbReference type="EMBL" id="VSSQ01060852">
    <property type="protein sequence ID" value="MPN14251.1"/>
    <property type="molecule type" value="Genomic_DNA"/>
</dbReference>
<reference evidence="2" key="1">
    <citation type="submission" date="2019-08" db="EMBL/GenBank/DDBJ databases">
        <authorList>
            <person name="Kucharzyk K."/>
            <person name="Murdoch R.W."/>
            <person name="Higgins S."/>
            <person name="Loffler F."/>
        </authorList>
    </citation>
    <scope>NUCLEOTIDE SEQUENCE</scope>
</reference>